<feature type="compositionally biased region" description="Basic and acidic residues" evidence="7">
    <location>
        <begin position="2399"/>
        <end position="2412"/>
    </location>
</feature>
<feature type="compositionally biased region" description="Basic and acidic residues" evidence="7">
    <location>
        <begin position="177"/>
        <end position="190"/>
    </location>
</feature>
<proteinExistence type="predicted"/>
<keyword evidence="1" id="KW-0963">Cytoplasm</keyword>
<dbReference type="Gene3D" id="1.10.10.480">
    <property type="entry name" value="Phosphofructokinase, domain 3"/>
    <property type="match status" value="1"/>
</dbReference>
<feature type="region of interest" description="Disordered" evidence="7">
    <location>
        <begin position="419"/>
        <end position="572"/>
    </location>
</feature>
<evidence type="ECO:0000256" key="2">
    <source>
        <dbReference type="ARBA" id="ARBA00022679"/>
    </source>
</evidence>
<organism evidence="9">
    <name type="scientific">Neospora caninum (strain Liverpool)</name>
    <dbReference type="NCBI Taxonomy" id="572307"/>
    <lineage>
        <taxon>Eukaryota</taxon>
        <taxon>Sar</taxon>
        <taxon>Alveolata</taxon>
        <taxon>Apicomplexa</taxon>
        <taxon>Conoidasida</taxon>
        <taxon>Coccidia</taxon>
        <taxon>Eucoccidiorida</taxon>
        <taxon>Eimeriorina</taxon>
        <taxon>Sarcocystidae</taxon>
        <taxon>Neospora</taxon>
    </lineage>
</organism>
<dbReference type="UniPathway" id="UPA00109">
    <property type="reaction ID" value="UER00182"/>
</dbReference>
<dbReference type="Pfam" id="PF00365">
    <property type="entry name" value="PFK"/>
    <property type="match status" value="2"/>
</dbReference>
<feature type="compositionally biased region" description="Basic and acidic residues" evidence="7">
    <location>
        <begin position="1885"/>
        <end position="1917"/>
    </location>
</feature>
<dbReference type="EMBL" id="LN714481">
    <property type="protein sequence ID" value="CEL66524.1"/>
    <property type="molecule type" value="Genomic_DNA"/>
</dbReference>
<feature type="compositionally biased region" description="Low complexity" evidence="7">
    <location>
        <begin position="2302"/>
        <end position="2315"/>
    </location>
</feature>
<evidence type="ECO:0000256" key="7">
    <source>
        <dbReference type="SAM" id="MobiDB-lite"/>
    </source>
</evidence>
<dbReference type="PANTHER" id="PTHR43650">
    <property type="entry name" value="PYROPHOSPHATE--FRUCTOSE 6-PHOSPHATE 1-PHOSPHOTRANSFERASE"/>
    <property type="match status" value="1"/>
</dbReference>
<feature type="compositionally biased region" description="Low complexity" evidence="7">
    <location>
        <begin position="2567"/>
        <end position="2577"/>
    </location>
</feature>
<evidence type="ECO:0000256" key="5">
    <source>
        <dbReference type="ARBA" id="ARBA00022842"/>
    </source>
</evidence>
<feature type="region of interest" description="Disordered" evidence="7">
    <location>
        <begin position="1"/>
        <end position="61"/>
    </location>
</feature>
<gene>
    <name evidence="9" type="ORF">BN1204_023360</name>
</gene>
<feature type="region of interest" description="Disordered" evidence="7">
    <location>
        <begin position="2227"/>
        <end position="2262"/>
    </location>
</feature>
<name>A0A0F7U9G2_NEOCL</name>
<evidence type="ECO:0000256" key="4">
    <source>
        <dbReference type="ARBA" id="ARBA00022777"/>
    </source>
</evidence>
<evidence type="ECO:0000313" key="9">
    <source>
        <dbReference type="EMBL" id="CEL66524.1"/>
    </source>
</evidence>
<feature type="compositionally biased region" description="Basic and acidic residues" evidence="7">
    <location>
        <begin position="768"/>
        <end position="795"/>
    </location>
</feature>
<dbReference type="PANTHER" id="PTHR43650:SF1">
    <property type="entry name" value="PYROPHOSPHATE--FRUCTOSE 6-PHOSPHATE 1-PHOSPHOTRANSFERASE SUBUNIT BETA 2"/>
    <property type="match status" value="1"/>
</dbReference>
<reference evidence="9" key="1">
    <citation type="journal article" date="2015" name="PLoS ONE">
        <title>Comprehensive Evaluation of Toxoplasma gondii VEG and Neospora caninum LIV Genomes with Tachyzoite Stage Transcriptome and Proteome Defines Novel Transcript Features.</title>
        <authorList>
            <person name="Ramaprasad A."/>
            <person name="Mourier T."/>
            <person name="Naeem R."/>
            <person name="Malas T.B."/>
            <person name="Moussa E."/>
            <person name="Panigrahi A."/>
            <person name="Vermont S.J."/>
            <person name="Otto T.D."/>
            <person name="Wastling J."/>
            <person name="Pain A."/>
        </authorList>
    </citation>
    <scope>NUCLEOTIDE SEQUENCE</scope>
    <source>
        <strain evidence="9">Liverpool</strain>
    </source>
</reference>
<dbReference type="SUPFAM" id="SSF53784">
    <property type="entry name" value="Phosphofructokinase"/>
    <property type="match status" value="2"/>
</dbReference>
<dbReference type="InterPro" id="IPR000023">
    <property type="entry name" value="Phosphofructokinase_dom"/>
</dbReference>
<feature type="compositionally biased region" description="Basic and acidic residues" evidence="7">
    <location>
        <begin position="3152"/>
        <end position="3163"/>
    </location>
</feature>
<feature type="compositionally biased region" description="Low complexity" evidence="7">
    <location>
        <begin position="1465"/>
        <end position="1478"/>
    </location>
</feature>
<feature type="compositionally biased region" description="Basic and acidic residues" evidence="7">
    <location>
        <begin position="1639"/>
        <end position="1649"/>
    </location>
</feature>
<feature type="compositionally biased region" description="Low complexity" evidence="7">
    <location>
        <begin position="508"/>
        <end position="517"/>
    </location>
</feature>
<feature type="region of interest" description="Disordered" evidence="7">
    <location>
        <begin position="831"/>
        <end position="858"/>
    </location>
</feature>
<feature type="region of interest" description="Disordered" evidence="7">
    <location>
        <begin position="1581"/>
        <end position="1665"/>
    </location>
</feature>
<feature type="region of interest" description="Disordered" evidence="7">
    <location>
        <begin position="2533"/>
        <end position="2667"/>
    </location>
</feature>
<feature type="compositionally biased region" description="Basic and acidic residues" evidence="7">
    <location>
        <begin position="1927"/>
        <end position="1951"/>
    </location>
</feature>
<feature type="region of interest" description="Disordered" evidence="7">
    <location>
        <begin position="2105"/>
        <end position="2144"/>
    </location>
</feature>
<feature type="compositionally biased region" description="Basic and acidic residues" evidence="7">
    <location>
        <begin position="2622"/>
        <end position="2644"/>
    </location>
</feature>
<feature type="compositionally biased region" description="Basic and acidic residues" evidence="7">
    <location>
        <begin position="117"/>
        <end position="146"/>
    </location>
</feature>
<feature type="compositionally biased region" description="Basic and acidic residues" evidence="7">
    <location>
        <begin position="1320"/>
        <end position="1332"/>
    </location>
</feature>
<feature type="region of interest" description="Disordered" evidence="7">
    <location>
        <begin position="3105"/>
        <end position="3124"/>
    </location>
</feature>
<feature type="compositionally biased region" description="Basic and acidic residues" evidence="7">
    <location>
        <begin position="1819"/>
        <end position="1841"/>
    </location>
</feature>
<evidence type="ECO:0000256" key="6">
    <source>
        <dbReference type="ARBA" id="ARBA00023152"/>
    </source>
</evidence>
<evidence type="ECO:0000256" key="1">
    <source>
        <dbReference type="ARBA" id="ARBA00022490"/>
    </source>
</evidence>
<dbReference type="GO" id="GO:0046872">
    <property type="term" value="F:metal ion binding"/>
    <property type="evidence" value="ECO:0007669"/>
    <property type="project" value="UniProtKB-KW"/>
</dbReference>
<feature type="domain" description="Phosphofructokinase" evidence="8">
    <location>
        <begin position="2692"/>
        <end position="2892"/>
    </location>
</feature>
<feature type="compositionally biased region" description="Low complexity" evidence="7">
    <location>
        <begin position="525"/>
        <end position="567"/>
    </location>
</feature>
<feature type="region of interest" description="Disordered" evidence="7">
    <location>
        <begin position="720"/>
        <end position="812"/>
    </location>
</feature>
<feature type="compositionally biased region" description="Polar residues" evidence="7">
    <location>
        <begin position="1304"/>
        <end position="1319"/>
    </location>
</feature>
<feature type="region of interest" description="Disordered" evidence="7">
    <location>
        <begin position="3129"/>
        <end position="3168"/>
    </location>
</feature>
<feature type="compositionally biased region" description="Basic and acidic residues" evidence="7">
    <location>
        <begin position="1279"/>
        <end position="1292"/>
    </location>
</feature>
<feature type="region of interest" description="Disordered" evidence="7">
    <location>
        <begin position="610"/>
        <end position="663"/>
    </location>
</feature>
<dbReference type="GO" id="GO:0009749">
    <property type="term" value="P:response to glucose"/>
    <property type="evidence" value="ECO:0007669"/>
    <property type="project" value="TreeGrafter"/>
</dbReference>
<dbReference type="Gene3D" id="3.40.50.460">
    <property type="entry name" value="Phosphofructokinase domain"/>
    <property type="match status" value="3"/>
</dbReference>
<feature type="compositionally biased region" description="Low complexity" evidence="7">
    <location>
        <begin position="232"/>
        <end position="241"/>
    </location>
</feature>
<feature type="region of interest" description="Disordered" evidence="7">
    <location>
        <begin position="1262"/>
        <end position="1342"/>
    </location>
</feature>
<feature type="compositionally biased region" description="Basic and acidic residues" evidence="7">
    <location>
        <begin position="835"/>
        <end position="853"/>
    </location>
</feature>
<feature type="region of interest" description="Disordered" evidence="7">
    <location>
        <begin position="2294"/>
        <end position="2441"/>
    </location>
</feature>
<feature type="compositionally biased region" description="Low complexity" evidence="7">
    <location>
        <begin position="2585"/>
        <end position="2604"/>
    </location>
</feature>
<feature type="compositionally biased region" description="Basic and acidic residues" evidence="7">
    <location>
        <begin position="2419"/>
        <end position="2437"/>
    </location>
</feature>
<keyword evidence="3" id="KW-0479">Metal-binding</keyword>
<keyword evidence="5" id="KW-0460">Magnesium</keyword>
<protein>
    <submittedName>
        <fullName evidence="9">Pyrophosphate--fructose 6-phosphate 1-phosphotransferase subunit beta</fullName>
    </submittedName>
</protein>
<feature type="compositionally biased region" description="Basic and acidic residues" evidence="7">
    <location>
        <begin position="2230"/>
        <end position="2241"/>
    </location>
</feature>
<dbReference type="GO" id="GO:0005829">
    <property type="term" value="C:cytosol"/>
    <property type="evidence" value="ECO:0007669"/>
    <property type="project" value="TreeGrafter"/>
</dbReference>
<dbReference type="Gene3D" id="3.40.50.450">
    <property type="match status" value="3"/>
</dbReference>
<feature type="compositionally biased region" description="Basic and acidic residues" evidence="7">
    <location>
        <begin position="3380"/>
        <end position="3409"/>
    </location>
</feature>
<keyword evidence="2 9" id="KW-0808">Transferase</keyword>
<keyword evidence="4" id="KW-0418">Kinase</keyword>
<feature type="compositionally biased region" description="Basic and acidic residues" evidence="7">
    <location>
        <begin position="615"/>
        <end position="627"/>
    </location>
</feature>
<feature type="region of interest" description="Disordered" evidence="7">
    <location>
        <begin position="117"/>
        <end position="314"/>
    </location>
</feature>
<feature type="compositionally biased region" description="Polar residues" evidence="7">
    <location>
        <begin position="732"/>
        <end position="761"/>
    </location>
</feature>
<evidence type="ECO:0000259" key="8">
    <source>
        <dbReference type="Pfam" id="PF00365"/>
    </source>
</evidence>
<feature type="region of interest" description="Disordered" evidence="7">
    <location>
        <begin position="1462"/>
        <end position="1503"/>
    </location>
</feature>
<feature type="region of interest" description="Disordered" evidence="7">
    <location>
        <begin position="356"/>
        <end position="389"/>
    </location>
</feature>
<feature type="compositionally biased region" description="Basic and acidic residues" evidence="7">
    <location>
        <begin position="485"/>
        <end position="497"/>
    </location>
</feature>
<sequence length="3523" mass="374905">MLMQPSKSLSPLEAERLQDPPQLPRCFAVPPSRPSAGPPHRGASPTRGASHPDSFSMSPALHPASPFVEIAAEFLHPRHAHGTCRAPPLRLASASVLPYSPFVVEEVHLDVEVLGERQSLGDKEGPAGGTRHAEDAESNRPARDAETSPFSGTKDGEDELRNGPLDEDEGAHKRKPPVREERPQREETETPRASSPPCEGERPRVEAAELARSFTPGDAQTAAADVPQVPRSALPSSLSSPETDTGSESRCSGAEKPSQGPRALAGPSQGRDSPRAAQSPSGAEPLSSRFVAAPEKQGKSHGQPRPRQETEKGAQVAAKLLDFDPQILHHFPMLANANTRIYQFVQRRYIRKIDGSTSASRVSLGESGGWSLPDTQPQPARGGTAQRRSGMARCIPNAISLPNLAHAATVLAAMGLEQLSGPPEPVRQSTADRGDSGNSGEEVGARTMWAQRGVPPSSPSHGDRHGLRRSTTGNRGGSSPHPGSKVRDTADENEVRLRSFPGGGNARADATSDTDATNKGLSPHALAESSSSSSRLSTSDAAARDAGVPVRSSGGRTGRGETSSSGRARGREDRACLSAVCGRDRLRHIDGAEREDHVPFPSAAGLRQGLEADEESQRNSPKDKAEAQADAVGATPFAMASERPSYGKEEPSPPSASASFFPQVPPARTEKKLLPPLRLGVVVGGLAPSSGVHNVIVGLSHFLRDFTRASAPDCVCQRGRRINDGPGDEAGASQSAHFAPSRSNTPFPQTPTIRQSISEPSNLGVRGTGEEGTRKATAREGMRDEAEAREADDARPAGVGSPPAPLHDAGRFPTYHATSCASTFASSGRFSAQGEEAKRVRDEATGRTPRGEGEPDGLSACSCSKLIGFLDGALGLAKDDFIELTQETVASYLNMGGCELLGYRAFKSLTDFSISRIQQVCEKHGLHGLVIVGGAEDLQAATQLAHRFLQEGLRTRVVAVPHSARGELHCEEFLPITLGFDSARSMLSEFCGNIALDSSSSKKYYHFVRCSSSNLTLECALQTRPTMCLTGLECDIEGWTLERIVEAICDVIVKRRKLLGKRSGTILLSEELMADLRDAIHALLQPEVSTSSSPLAASFPGRADSASSAAPAWAVQPPTEASLCALLPARLARAFRLLPAYARRSLMLQHDCRGRPLLPAIEAEALLAQRVEKELRKRKTAGDARCVETFTYRLHYLGQEGRCPLPTRFDCSLGYALGTVAGAIVSFGLTGYMACVRNVHLPLDRWEACALPLVCLLKPSPRPPSPASCGPGASSVHPVRGEDRERGTDWKKRQANPADAEASGGSTPDAGNSSRQATAQRDEEGRAPEGDLHTSPQGHAQPREVYGHAFRSRAGDPAGLARGTHQPLAVPTIPPYRLAADSNLFRCYKRVKNSWKVYCLYRSPGPVSFAPTPRLTLTLCPACHRYMSFCICAPPCHSAFRPSPAPLSPALGDSSVHAAEAQWQSAARGSSSSASGRGEASGGAKRGLRAVDGADGDGGAETLRRKRQELKATEVHDGSIPLMLVAQFCSPLETLLRVQPLKLKRSEFTALFASPETGDASPVTDASRGLLQIAADPCLSRNRNSEVPTASCDLPRDAGGALPQAPAGEEERPETRTAGDSASELGKLSEGGQAGRWPHSGDREGEMMRKAGAAPSDEGTSDDALLGGEADWIEDAGSDSEAEDAEERVFPLEPPTLFLNCRRRCQLSYFQICRLDYKPKLPAVFFKPFTLACMDITAVISSNPVLLQRIFPLTHNLRAIDVVPMQQLLDADPWTPAPLPPSSSLLRFWRSPAPAVDGRSSPPALPPPCLPYHLKRGAKRESTRAQDARGREQSLDSREGGARGGGTPCADPSDAQALGAPASTARVLSGGAEAAEAGQGCGDTPAERARETKERQRGEGGERGDVEKEGEERRVREVMNYACPPGHPDDGKRVYRGETKPRGSEGRERPPTHSAAYEHPAISRPVSPSPGGMAEALRSAATTPSRRGGTYEGPGEGLRRGEGEKKLAPPPQFVGVHRGGLALRADANLGEALQFDAHETANSAAPFFAPSPLDPSPASPSYASLPHVSLMAEKPRRVSPYPAAFPSAAFVAPVAAAPPPLSETLAGLEGTPRKHAQAGELAPPEPAAVGPSGGWAPGSPAPHVGGSEGIATLFARPTAGTSDTQRTGGPPAMARIISPSLVAVSAAEAFGRPAQTAFDTPRSGRGRVEAAARGEGAEAIGQGVCADARGANRDTTARGDGRPQPGSWKVEGGPNRDSGTRHLRLHPLGIVRVASAPQREFPKVEDEDTFQPSHFVASHSTGHPPLGLRPGPHSGRNSREGSLVAPGVGARSPPDRSPVAPDGAQRPQSRASLGPSLLSSDRALGPRETHAPGGPAGADNVRSRSDPSQTASALASPEPSRRLLKPPDRGRGADTSPGAERRVGDSAGDRPTRRAVEGEGGTTALASVRVQSSAFVACLLRGDEDQREGRSSASSATASGVVRRNTLIDIRSSASPVVMLRYESGRAESLRLERGGSGRTRFSFDCCEARRAPTEERWRSLSPSHGEGPPAGDASAVPPLTRDEGAARASLSRAGLSTKGKRRVSPASLYFSSPSFSSSSLGASAQMRGGEEGKLEAANQEGLREGEGGSEREQAEMRDGRSEGEEGPPPSRGVKREPQLTAKANEGHIEPKLCLSRKSSRVNLVESQEPLRIAVCFFGRQAPGGLNAVMGVLEYLENLAPKGVCIGILGGILGLVHGWYTIVDKQSFSLFRNQGGLDLLCRTTEHFSNEFELQQCIKTIKALRLDGLVVLGGTSAVSDAAILTEYLLDADTQTCVVGVPMTVDNGMPFIEACLGHDTVCRVFNSIIGSLMRESRSSKCWYFIRVSGKCLSHLAAECALDTHPNLVLINEEIEQKRMGAMALTNLISDIVETRAGLGLHYGTVLLPDSLLAHLPEMHMLINEVDACFESGFYAQTEEGLELLRARLTPWSAALFSSLPKGIQWQLAFNKDQTYRVDLTAIDTEVLLKRLVERELARRKSIGAFRKGQFLCKTHFLAYQGRSAAPTNFDADLGFSYGYTAAVLVDGGCTGYMAQISNLVRDPSEWSVSAVPFTCLVDVQPVKPSVTHPCDKSSHVRQPPRHGYHVWSSRATNHAPHSSGHVPGRPVPSAASHTSEDSKRERDAPPRAASSSAGSAVVLMFRVEVPLQKLSLQGAMFRTLALSRAEWALGDCFSSPGPVQYEGAASRVRLNSLRLPSTDPTVKLKKISQLCSQVKSLCSVMATPPVLKTAESSLYSLVEVLSTLSRSERNQDLQFYDISHVLAQRFTTKAWLSAADSLPLSSLPSAFSSLPEPGLAEPQWGAGGPGNSCFLSPSYAGRGPKPWARGDFASSPLPAQFRLCETDERQTEAGREREPGNEARRTRDSDPEKNGDITGNRSGSLVAFQALTARPYRTGRGGRREWGDGESDTMPRGNEEAGQAFAQDATEAGGGDGIGTERSGPREEEIETLWSGEGHAATKRLPSFSLVCLNKASSNYAVQHFQERR</sequence>
<feature type="domain" description="Phosphofructokinase" evidence="8">
    <location>
        <begin position="865"/>
        <end position="1074"/>
    </location>
</feature>
<dbReference type="InterPro" id="IPR035966">
    <property type="entry name" value="PKF_sf"/>
</dbReference>
<feature type="compositionally biased region" description="Basic and acidic residues" evidence="7">
    <location>
        <begin position="199"/>
        <end position="209"/>
    </location>
</feature>
<accession>A0A0F7U9G2</accession>
<keyword evidence="6" id="KW-0324">Glycolysis</keyword>
<feature type="region of interest" description="Disordered" evidence="7">
    <location>
        <begin position="3380"/>
        <end position="3493"/>
    </location>
</feature>
<feature type="region of interest" description="Disordered" evidence="7">
    <location>
        <begin position="1796"/>
        <end position="2013"/>
    </location>
</feature>
<feature type="compositionally biased region" description="Basic and acidic residues" evidence="7">
    <location>
        <begin position="1997"/>
        <end position="2007"/>
    </location>
</feature>
<dbReference type="GO" id="GO:0003872">
    <property type="term" value="F:6-phosphofructokinase activity"/>
    <property type="evidence" value="ECO:0007669"/>
    <property type="project" value="InterPro"/>
</dbReference>
<evidence type="ECO:0000256" key="3">
    <source>
        <dbReference type="ARBA" id="ARBA00022723"/>
    </source>
</evidence>